<dbReference type="AlphaFoldDB" id="A0A4Y2L405"/>
<sequence length="80" mass="9072">MAELQWNQVSNLEPSGPKAETIPPGHCGPDEKWDSRGFILDTDFNFEPTCSSVRCKIENFDTKEIRIGINITNTMETKEL</sequence>
<protein>
    <submittedName>
        <fullName evidence="3">Uncharacterized protein</fullName>
    </submittedName>
</protein>
<evidence type="ECO:0000313" key="2">
    <source>
        <dbReference type="EMBL" id="GBN08311.1"/>
    </source>
</evidence>
<evidence type="ECO:0000256" key="1">
    <source>
        <dbReference type="SAM" id="MobiDB-lite"/>
    </source>
</evidence>
<comment type="caution">
    <text evidence="3">The sequence shown here is derived from an EMBL/GenBank/DDBJ whole genome shotgun (WGS) entry which is preliminary data.</text>
</comment>
<feature type="compositionally biased region" description="Polar residues" evidence="1">
    <location>
        <begin position="1"/>
        <end position="13"/>
    </location>
</feature>
<organism evidence="3 4">
    <name type="scientific">Araneus ventricosus</name>
    <name type="common">Orbweaver spider</name>
    <name type="synonym">Epeira ventricosa</name>
    <dbReference type="NCBI Taxonomy" id="182803"/>
    <lineage>
        <taxon>Eukaryota</taxon>
        <taxon>Metazoa</taxon>
        <taxon>Ecdysozoa</taxon>
        <taxon>Arthropoda</taxon>
        <taxon>Chelicerata</taxon>
        <taxon>Arachnida</taxon>
        <taxon>Araneae</taxon>
        <taxon>Araneomorphae</taxon>
        <taxon>Entelegynae</taxon>
        <taxon>Araneoidea</taxon>
        <taxon>Araneidae</taxon>
        <taxon>Araneus</taxon>
    </lineage>
</organism>
<keyword evidence="4" id="KW-1185">Reference proteome</keyword>
<accession>A0A4Y2L405</accession>
<dbReference type="EMBL" id="BGPR01116898">
    <property type="protein sequence ID" value="GBN08346.1"/>
    <property type="molecule type" value="Genomic_DNA"/>
</dbReference>
<gene>
    <name evidence="2" type="ORF">AVEN_14034_1</name>
    <name evidence="3" type="ORF">AVEN_82655_1</name>
</gene>
<dbReference type="Proteomes" id="UP000499080">
    <property type="component" value="Unassembled WGS sequence"/>
</dbReference>
<name>A0A4Y2L405_ARAVE</name>
<reference evidence="3 4" key="1">
    <citation type="journal article" date="2019" name="Sci. Rep.">
        <title>Orb-weaving spider Araneus ventricosus genome elucidates the spidroin gene catalogue.</title>
        <authorList>
            <person name="Kono N."/>
            <person name="Nakamura H."/>
            <person name="Ohtoshi R."/>
            <person name="Moran D.A.P."/>
            <person name="Shinohara A."/>
            <person name="Yoshida Y."/>
            <person name="Fujiwara M."/>
            <person name="Mori M."/>
            <person name="Tomita M."/>
            <person name="Arakawa K."/>
        </authorList>
    </citation>
    <scope>NUCLEOTIDE SEQUENCE [LARGE SCALE GENOMIC DNA]</scope>
</reference>
<proteinExistence type="predicted"/>
<evidence type="ECO:0000313" key="4">
    <source>
        <dbReference type="Proteomes" id="UP000499080"/>
    </source>
</evidence>
<dbReference type="EMBL" id="BGPR01116886">
    <property type="protein sequence ID" value="GBN08311.1"/>
    <property type="molecule type" value="Genomic_DNA"/>
</dbReference>
<evidence type="ECO:0000313" key="3">
    <source>
        <dbReference type="EMBL" id="GBN08346.1"/>
    </source>
</evidence>
<feature type="region of interest" description="Disordered" evidence="1">
    <location>
        <begin position="1"/>
        <end position="30"/>
    </location>
</feature>
<dbReference type="OrthoDB" id="5985073at2759"/>